<organism evidence="1 2">
    <name type="scientific">Cedratvirus kamchatka</name>
    <dbReference type="NCBI Taxonomy" id="2716914"/>
    <lineage>
        <taxon>Viruses</taxon>
        <taxon>Pithoviruses</taxon>
        <taxon>Orthocedratvirinae</taxon>
        <taxon>Alphacedratvirus</taxon>
        <taxon>Alphacedratvirus rossiense</taxon>
    </lineage>
</organism>
<dbReference type="Gene3D" id="3.90.176.10">
    <property type="entry name" value="Toxin ADP-ribosyltransferase, Chain A, domain 1"/>
    <property type="match status" value="1"/>
</dbReference>
<keyword evidence="2" id="KW-1185">Reference proteome</keyword>
<protein>
    <submittedName>
        <fullName evidence="1">Uncharacterized protein</fullName>
    </submittedName>
</protein>
<proteinExistence type="predicted"/>
<evidence type="ECO:0000313" key="1">
    <source>
        <dbReference type="EMBL" id="QIN54540.1"/>
    </source>
</evidence>
<sequence>MTHTFLLKDNTHKNHVDAKDFVRDYISDEFVEKNDEVFTKQVEDCAYLYQGECFSDLINPGLRKGTVSKKVESIITCLVHAFSLHQPLGKQVVMYRGIPKECLTSGVLYDPAFNSVTPDPKVAEYFSDAILKITFTSRDKLLYFSGGRFYADTLEFITPPGTSYRVIGQEKIRNKFYVEVTSLGSSGLVNLSISNFDDKYVALFKQCRESVERGLSIVVHYVNQEPYAYTPKYINNLYSPENDEGWIYDFYMDLQTGDLEKIEIKGKSIW</sequence>
<accession>A0A6G8MYK2</accession>
<reference evidence="1" key="1">
    <citation type="submission" date="2019-12" db="EMBL/GenBank/DDBJ databases">
        <title>The DNA Methylation Landscape of Giant Viruses.</title>
        <authorList>
            <person name="Jeudy S."/>
            <person name="Rigou S."/>
            <person name="Alempic J.-M."/>
            <person name="Claverie J.-M."/>
            <person name="Abergel C."/>
            <person name="Legendre M."/>
        </authorList>
    </citation>
    <scope>NUCLEOTIDE SEQUENCE</scope>
    <source>
        <strain evidence="1">P4</strain>
    </source>
</reference>
<evidence type="ECO:0000313" key="2">
    <source>
        <dbReference type="Proteomes" id="UP001224087"/>
    </source>
</evidence>
<dbReference type="EMBL" id="MN873693">
    <property type="protein sequence ID" value="QIN54540.1"/>
    <property type="molecule type" value="Genomic_DNA"/>
</dbReference>
<dbReference type="Proteomes" id="UP001224087">
    <property type="component" value="Segment"/>
</dbReference>
<name>A0A6G8MYK2_9VIRU</name>
<dbReference type="SUPFAM" id="SSF56399">
    <property type="entry name" value="ADP-ribosylation"/>
    <property type="match status" value="1"/>
</dbReference>
<gene>
    <name evidence="1" type="primary">ck415</name>
</gene>